<dbReference type="InterPro" id="IPR007507">
    <property type="entry name" value="Glycos_transf_N"/>
</dbReference>
<feature type="site" description="Transition state stabilizer" evidence="8">
    <location>
        <position position="134"/>
    </location>
</feature>
<dbReference type="Pfam" id="PF04413">
    <property type="entry name" value="Glycos_transf_N"/>
    <property type="match status" value="1"/>
</dbReference>
<keyword evidence="9" id="KW-0448">Lipopolysaccharide biosynthesis</keyword>
<proteinExistence type="inferred from homology"/>
<keyword evidence="9" id="KW-1003">Cell membrane</keyword>
<dbReference type="InterPro" id="IPR039901">
    <property type="entry name" value="Kdotransferase"/>
</dbReference>
<evidence type="ECO:0000256" key="5">
    <source>
        <dbReference type="ARBA" id="ARBA00031445"/>
    </source>
</evidence>
<keyword evidence="9" id="KW-0472">Membrane</keyword>
<dbReference type="NCBIfam" id="NF004388">
    <property type="entry name" value="PRK05749.1-4"/>
    <property type="match status" value="1"/>
</dbReference>
<comment type="catalytic activity">
    <reaction evidence="6 9">
        <text>lipid IVA (E. coli) + CMP-3-deoxy-beta-D-manno-octulosonate = alpha-Kdo-(2-&gt;6)-lipid IVA (E. coli) + CMP + H(+)</text>
        <dbReference type="Rhea" id="RHEA:28066"/>
        <dbReference type="ChEBI" id="CHEBI:15378"/>
        <dbReference type="ChEBI" id="CHEBI:58603"/>
        <dbReference type="ChEBI" id="CHEBI:60364"/>
        <dbReference type="ChEBI" id="CHEBI:60377"/>
        <dbReference type="ChEBI" id="CHEBI:85987"/>
        <dbReference type="EC" id="2.4.99.12"/>
    </reaction>
</comment>
<gene>
    <name evidence="11" type="primary">waaA</name>
    <name evidence="11" type="ORF">VAT7223_00573</name>
</gene>
<feature type="transmembrane region" description="Helical" evidence="9">
    <location>
        <begin position="6"/>
        <end position="25"/>
    </location>
</feature>
<evidence type="ECO:0000313" key="12">
    <source>
        <dbReference type="Proteomes" id="UP000092876"/>
    </source>
</evidence>
<dbReference type="GeneID" id="94231551"/>
<keyword evidence="9" id="KW-0812">Transmembrane</keyword>
<dbReference type="PANTHER" id="PTHR42755">
    <property type="entry name" value="3-DEOXY-MANNO-OCTULOSONATE CYTIDYLYLTRANSFERASE"/>
    <property type="match status" value="1"/>
</dbReference>
<dbReference type="Gene3D" id="3.40.50.2000">
    <property type="entry name" value="Glycogen Phosphorylase B"/>
    <property type="match status" value="1"/>
</dbReference>
<dbReference type="RefSeq" id="WP_065678239.1">
    <property type="nucleotide sequence ID" value="NZ_AP025460.1"/>
</dbReference>
<evidence type="ECO:0000256" key="9">
    <source>
        <dbReference type="RuleBase" id="RU365103"/>
    </source>
</evidence>
<keyword evidence="9" id="KW-1133">Transmembrane helix</keyword>
<dbReference type="AlphaFoldDB" id="A0A1C3IIK3"/>
<feature type="site" description="Transition state stabilizer" evidence="8">
    <location>
        <position position="212"/>
    </location>
</feature>
<evidence type="ECO:0000256" key="2">
    <source>
        <dbReference type="ARBA" id="ARBA00012621"/>
    </source>
</evidence>
<dbReference type="GO" id="GO:0005886">
    <property type="term" value="C:plasma membrane"/>
    <property type="evidence" value="ECO:0007669"/>
    <property type="project" value="UniProtKB-SubCell"/>
</dbReference>
<evidence type="ECO:0000256" key="3">
    <source>
        <dbReference type="ARBA" id="ARBA00019077"/>
    </source>
</evidence>
<comment type="function">
    <text evidence="9">Involved in lipopolysaccharide (LPS) biosynthesis. Catalyzes the transfer of 3-deoxy-D-manno-octulosonate (Kdo) residue(s) from CMP-Kdo to lipid IV(A), the tetraacyldisaccharide-1,4'-bisphosphate precursor of lipid A.</text>
</comment>
<evidence type="ECO:0000259" key="10">
    <source>
        <dbReference type="Pfam" id="PF04413"/>
    </source>
</evidence>
<accession>A0A1C3IIK3</accession>
<dbReference type="Gene3D" id="3.40.50.11720">
    <property type="entry name" value="3-Deoxy-D-manno-octulosonic-acid transferase, N-terminal domain"/>
    <property type="match status" value="1"/>
</dbReference>
<dbReference type="EMBL" id="FLQP01000007">
    <property type="protein sequence ID" value="SBS61254.1"/>
    <property type="molecule type" value="Genomic_DNA"/>
</dbReference>
<evidence type="ECO:0000313" key="11">
    <source>
        <dbReference type="EMBL" id="SBS61254.1"/>
    </source>
</evidence>
<evidence type="ECO:0000256" key="7">
    <source>
        <dbReference type="PIRSR" id="PIRSR639901-1"/>
    </source>
</evidence>
<dbReference type="PANTHER" id="PTHR42755:SF1">
    <property type="entry name" value="3-DEOXY-D-MANNO-OCTULOSONIC ACID TRANSFERASE, MITOCHONDRIAL-RELATED"/>
    <property type="match status" value="1"/>
</dbReference>
<dbReference type="Proteomes" id="UP000092876">
    <property type="component" value="Unassembled WGS sequence"/>
</dbReference>
<dbReference type="FunFam" id="3.40.50.11720:FF:000001">
    <property type="entry name" value="3-deoxy-D-manno-octulosonic acid transferase"/>
    <property type="match status" value="1"/>
</dbReference>
<comment type="similarity">
    <text evidence="9">Belongs to the glycosyltransferase group 1 family.</text>
</comment>
<dbReference type="GO" id="GO:0009245">
    <property type="term" value="P:lipid A biosynthetic process"/>
    <property type="evidence" value="ECO:0007669"/>
    <property type="project" value="TreeGrafter"/>
</dbReference>
<comment type="subcellular location">
    <subcellularLocation>
        <location evidence="9">Cell membrane</location>
    </subcellularLocation>
</comment>
<feature type="domain" description="3-deoxy-D-manno-octulosonic-acid transferase N-terminal" evidence="10">
    <location>
        <begin position="36"/>
        <end position="215"/>
    </location>
</feature>
<organism evidence="11 12">
    <name type="scientific">Vibrio atlanticus</name>
    <dbReference type="NCBI Taxonomy" id="693153"/>
    <lineage>
        <taxon>Bacteria</taxon>
        <taxon>Pseudomonadati</taxon>
        <taxon>Pseudomonadota</taxon>
        <taxon>Gammaproteobacteria</taxon>
        <taxon>Vibrionales</taxon>
        <taxon>Vibrionaceae</taxon>
        <taxon>Vibrio</taxon>
    </lineage>
</organism>
<evidence type="ECO:0000256" key="1">
    <source>
        <dbReference type="ARBA" id="ARBA00004713"/>
    </source>
</evidence>
<dbReference type="SUPFAM" id="SSF53756">
    <property type="entry name" value="UDP-Glycosyltransferase/glycogen phosphorylase"/>
    <property type="match status" value="1"/>
</dbReference>
<dbReference type="GO" id="GO:0009244">
    <property type="term" value="P:lipopolysaccharide core region biosynthetic process"/>
    <property type="evidence" value="ECO:0007669"/>
    <property type="project" value="UniProtKB-UniRule"/>
</dbReference>
<name>A0A1C3IIK3_9VIBR</name>
<protein>
    <recommendedName>
        <fullName evidence="3 9">3-deoxy-D-manno-octulosonic acid transferase</fullName>
        <shortName evidence="9">Kdo transferase</shortName>
        <ecNumber evidence="2 9">2.4.99.12</ecNumber>
    </recommendedName>
    <alternativeName>
        <fullName evidence="5 9">Lipid IV(A) 3-deoxy-D-manno-octulosonic acid transferase</fullName>
    </alternativeName>
</protein>
<dbReference type="InterPro" id="IPR038107">
    <property type="entry name" value="Glycos_transf_N_sf"/>
</dbReference>
<dbReference type="UniPathway" id="UPA00958"/>
<keyword evidence="4 9" id="KW-0808">Transferase</keyword>
<feature type="active site" description="Proton acceptor" evidence="7">
    <location>
        <position position="65"/>
    </location>
</feature>
<dbReference type="GO" id="GO:0043842">
    <property type="term" value="F:Kdo transferase activity"/>
    <property type="evidence" value="ECO:0007669"/>
    <property type="project" value="UniProtKB-EC"/>
</dbReference>
<evidence type="ECO:0000256" key="6">
    <source>
        <dbReference type="ARBA" id="ARBA00049183"/>
    </source>
</evidence>
<evidence type="ECO:0000256" key="8">
    <source>
        <dbReference type="PIRSR" id="PIRSR639901-2"/>
    </source>
</evidence>
<sequence>MSIVVRWAYTALLFLVSPILLWGLYRSKANKPPFGHRWKEHFGFTPPIKNRQSGVIWIHAVSVGEVLASKKLVEQLAIQNPDKRILITTTTSTGAELVEKMSGSISHRYMPIDFSWCVQRFINRIQPDNMLIIETELWPNTINTVAKNDIPMILVNGRLSEKSASNYQKMSSLIYPTISKLSLILTVHSDDKSRFELLGAPSEKVIVTGSIKYDVSIDNNIIAQGEHLRSIFGQGRQIFAAASTHAGEDEQIFRAYQQAKRELPKLLLVIVPRHPERFDSVAELAKNRGLVLVRRTEVVDELPLDVDVYLGDTMGELMVLLSASDLVFMGGSLLGKKVGGHNFIEPALLQKYCLTGPSYFNFADLANQLIESSALSVVADENELALQMISALSKPKELIEKGRIGYGIVQQNQGALQQTLQLIHHSATNNQSTNIETSP</sequence>
<keyword evidence="11" id="KW-0328">Glycosyltransferase</keyword>
<evidence type="ECO:0000256" key="4">
    <source>
        <dbReference type="ARBA" id="ARBA00022679"/>
    </source>
</evidence>
<reference evidence="12" key="1">
    <citation type="submission" date="2016-06" db="EMBL/GenBank/DDBJ databases">
        <authorList>
            <person name="Rodrigo-Torres Lidia"/>
            <person name="Arahal R.David."/>
        </authorList>
    </citation>
    <scope>NUCLEOTIDE SEQUENCE [LARGE SCALE GENOMIC DNA]</scope>
    <source>
        <strain evidence="12">CECT 7223</strain>
    </source>
</reference>
<comment type="pathway">
    <text evidence="1 9">Bacterial outer membrane biogenesis; LPS core biosynthesis.</text>
</comment>
<dbReference type="EC" id="2.4.99.12" evidence="2 9"/>